<feature type="region of interest" description="Disordered" evidence="1">
    <location>
        <begin position="274"/>
        <end position="298"/>
    </location>
</feature>
<organism evidence="2 3">
    <name type="scientific">Lophiotrema nucula</name>
    <dbReference type="NCBI Taxonomy" id="690887"/>
    <lineage>
        <taxon>Eukaryota</taxon>
        <taxon>Fungi</taxon>
        <taxon>Dikarya</taxon>
        <taxon>Ascomycota</taxon>
        <taxon>Pezizomycotina</taxon>
        <taxon>Dothideomycetes</taxon>
        <taxon>Pleosporomycetidae</taxon>
        <taxon>Pleosporales</taxon>
        <taxon>Lophiotremataceae</taxon>
        <taxon>Lophiotrema</taxon>
    </lineage>
</organism>
<protein>
    <submittedName>
        <fullName evidence="2">Uncharacterized protein</fullName>
    </submittedName>
</protein>
<keyword evidence="3" id="KW-1185">Reference proteome</keyword>
<gene>
    <name evidence="2" type="ORF">BDV96DRAFT_629531</name>
</gene>
<feature type="compositionally biased region" description="Polar residues" evidence="1">
    <location>
        <begin position="1"/>
        <end position="12"/>
    </location>
</feature>
<name>A0A6A5ZJC9_9PLEO</name>
<reference evidence="2" key="1">
    <citation type="journal article" date="2020" name="Stud. Mycol.">
        <title>101 Dothideomycetes genomes: a test case for predicting lifestyles and emergence of pathogens.</title>
        <authorList>
            <person name="Haridas S."/>
            <person name="Albert R."/>
            <person name="Binder M."/>
            <person name="Bloem J."/>
            <person name="Labutti K."/>
            <person name="Salamov A."/>
            <person name="Andreopoulos B."/>
            <person name="Baker S."/>
            <person name="Barry K."/>
            <person name="Bills G."/>
            <person name="Bluhm B."/>
            <person name="Cannon C."/>
            <person name="Castanera R."/>
            <person name="Culley D."/>
            <person name="Daum C."/>
            <person name="Ezra D."/>
            <person name="Gonzalez J."/>
            <person name="Henrissat B."/>
            <person name="Kuo A."/>
            <person name="Liang C."/>
            <person name="Lipzen A."/>
            <person name="Lutzoni F."/>
            <person name="Magnuson J."/>
            <person name="Mondo S."/>
            <person name="Nolan M."/>
            <person name="Ohm R."/>
            <person name="Pangilinan J."/>
            <person name="Park H.-J."/>
            <person name="Ramirez L."/>
            <person name="Alfaro M."/>
            <person name="Sun H."/>
            <person name="Tritt A."/>
            <person name="Yoshinaga Y."/>
            <person name="Zwiers L.-H."/>
            <person name="Turgeon B."/>
            <person name="Goodwin S."/>
            <person name="Spatafora J."/>
            <person name="Crous P."/>
            <person name="Grigoriev I."/>
        </authorList>
    </citation>
    <scope>NUCLEOTIDE SEQUENCE</scope>
    <source>
        <strain evidence="2">CBS 627.86</strain>
    </source>
</reference>
<sequence>MSGAHTSRSMPEQSGVAAGSRPRERNISVLVPRRGSTRDNWAKNTTSDGGRLSGLARAAPPLQSVHAADCAHRIQTDAETWEIDGTLECLNGIPNRSRRRSIVSRPRCVWVRGRSSICCEASASSAQLLSIPRLASSAIAAASAASARLNFESVRCRPACTFAMVATALEIAVFALCLQGPICAAPAATPSSNSTVEPSGCAEVLPGDCGTGCFVLLPRLLLCCPRAGKRHTSRDQRALSKSTQRRFSQQTTTRRRSPDCGLRYRAPITRAPWPATSADDARWKPIAGPQGSTWTARN</sequence>
<feature type="region of interest" description="Disordered" evidence="1">
    <location>
        <begin position="1"/>
        <end position="53"/>
    </location>
</feature>
<dbReference type="AlphaFoldDB" id="A0A6A5ZJC9"/>
<accession>A0A6A5ZJC9</accession>
<evidence type="ECO:0000313" key="3">
    <source>
        <dbReference type="Proteomes" id="UP000799770"/>
    </source>
</evidence>
<evidence type="ECO:0000313" key="2">
    <source>
        <dbReference type="EMBL" id="KAF2118967.1"/>
    </source>
</evidence>
<feature type="region of interest" description="Disordered" evidence="1">
    <location>
        <begin position="234"/>
        <end position="261"/>
    </location>
</feature>
<evidence type="ECO:0000256" key="1">
    <source>
        <dbReference type="SAM" id="MobiDB-lite"/>
    </source>
</evidence>
<dbReference type="EMBL" id="ML977316">
    <property type="protein sequence ID" value="KAF2118967.1"/>
    <property type="molecule type" value="Genomic_DNA"/>
</dbReference>
<proteinExistence type="predicted"/>
<dbReference type="Proteomes" id="UP000799770">
    <property type="component" value="Unassembled WGS sequence"/>
</dbReference>